<keyword evidence="3" id="KW-1185">Reference proteome</keyword>
<accession>A0A0L6UH82</accession>
<comment type="caution">
    <text evidence="2">The sequence shown here is derived from an EMBL/GenBank/DDBJ whole genome shotgun (WGS) entry which is preliminary data.</text>
</comment>
<feature type="compositionally biased region" description="Polar residues" evidence="1">
    <location>
        <begin position="199"/>
        <end position="210"/>
    </location>
</feature>
<gene>
    <name evidence="2" type="ORF">VP01_606g7</name>
</gene>
<protein>
    <submittedName>
        <fullName evidence="2">Uncharacterized protein</fullName>
    </submittedName>
</protein>
<dbReference type="VEuPathDB" id="FungiDB:VP01_606g7"/>
<dbReference type="EMBL" id="LAVV01011352">
    <property type="protein sequence ID" value="KNZ47886.1"/>
    <property type="molecule type" value="Genomic_DNA"/>
</dbReference>
<dbReference type="Proteomes" id="UP000037035">
    <property type="component" value="Unassembled WGS sequence"/>
</dbReference>
<organism evidence="2 3">
    <name type="scientific">Puccinia sorghi</name>
    <dbReference type="NCBI Taxonomy" id="27349"/>
    <lineage>
        <taxon>Eukaryota</taxon>
        <taxon>Fungi</taxon>
        <taxon>Dikarya</taxon>
        <taxon>Basidiomycota</taxon>
        <taxon>Pucciniomycotina</taxon>
        <taxon>Pucciniomycetes</taxon>
        <taxon>Pucciniales</taxon>
        <taxon>Pucciniaceae</taxon>
        <taxon>Puccinia</taxon>
    </lineage>
</organism>
<dbReference type="OrthoDB" id="7691805at2759"/>
<feature type="region of interest" description="Disordered" evidence="1">
    <location>
        <begin position="186"/>
        <end position="210"/>
    </location>
</feature>
<evidence type="ECO:0000313" key="3">
    <source>
        <dbReference type="Proteomes" id="UP000037035"/>
    </source>
</evidence>
<evidence type="ECO:0000313" key="2">
    <source>
        <dbReference type="EMBL" id="KNZ47886.1"/>
    </source>
</evidence>
<sequence length="304" mass="34226">MSFELSKVGSYTVLNEEYLSSQARCVCPGFRLSSTQSNFKSFTVKSGSTFNTIVGLKPGWRMQEWNVGFRQGMLKAALDTAPQLTEKNYSVWKDKVSGKDLPHHMIFDDFLYLTFKDDAADLFITKVKFSIKKMIDIGIYLPQDILAYLILFKLNLCVTNSLSSITRRRETRESATSKAALFAGKRKKSNKNMRGPKFGQNQGSGANQKSSCCAIPKKIARLVERKSREDQSQVTKSRILLDSVASAHIFNDKHYFSRLDLSDCDGTGEVVLQWRNQCLTLKSCVFVPNIVINLIIPGCLEKKG</sequence>
<proteinExistence type="predicted"/>
<evidence type="ECO:0000256" key="1">
    <source>
        <dbReference type="SAM" id="MobiDB-lite"/>
    </source>
</evidence>
<reference evidence="2 3" key="1">
    <citation type="submission" date="2015-08" db="EMBL/GenBank/DDBJ databases">
        <title>Next Generation Sequencing and Analysis of the Genome of Puccinia sorghi L Schw, the Causal Agent of Maize Common Rust.</title>
        <authorList>
            <person name="Rochi L."/>
            <person name="Burguener G."/>
            <person name="Darino M."/>
            <person name="Turjanski A."/>
            <person name="Kreff E."/>
            <person name="Dieguez M.J."/>
            <person name="Sacco F."/>
        </authorList>
    </citation>
    <scope>NUCLEOTIDE SEQUENCE [LARGE SCALE GENOMIC DNA]</scope>
    <source>
        <strain evidence="2 3">RO10H11247</strain>
    </source>
</reference>
<name>A0A0L6UH82_9BASI</name>
<dbReference type="AlphaFoldDB" id="A0A0L6UH82"/>